<dbReference type="SMART" id="SM00903">
    <property type="entry name" value="Flavin_Reduct"/>
    <property type="match status" value="1"/>
</dbReference>
<evidence type="ECO:0000256" key="2">
    <source>
        <dbReference type="ARBA" id="ARBA00022630"/>
    </source>
</evidence>
<evidence type="ECO:0000256" key="3">
    <source>
        <dbReference type="ARBA" id="ARBA00022643"/>
    </source>
</evidence>
<dbReference type="EMBL" id="CP040819">
    <property type="protein sequence ID" value="QDL94257.1"/>
    <property type="molecule type" value="Genomic_DNA"/>
</dbReference>
<evidence type="ECO:0000313" key="7">
    <source>
        <dbReference type="EMBL" id="QDL94257.1"/>
    </source>
</evidence>
<geneLocation type="plasmid" evidence="8">
    <name>pd4m1a</name>
</geneLocation>
<gene>
    <name evidence="6" type="ORF">FDP22_18030</name>
    <name evidence="7" type="ORF">FDP22_20695</name>
</gene>
<dbReference type="InterPro" id="IPR012349">
    <property type="entry name" value="Split_barrel_FMN-bd"/>
</dbReference>
<dbReference type="KEGG" id="ppru:FDP22_20695"/>
<keyword evidence="3" id="KW-0288">FMN</keyword>
<dbReference type="Pfam" id="PF01613">
    <property type="entry name" value="Flavin_Reduct"/>
    <property type="match status" value="1"/>
</dbReference>
<evidence type="ECO:0000256" key="4">
    <source>
        <dbReference type="ARBA" id="ARBA00038054"/>
    </source>
</evidence>
<dbReference type="PANTHER" id="PTHR33798:SF5">
    <property type="entry name" value="FLAVIN REDUCTASE LIKE DOMAIN-CONTAINING PROTEIN"/>
    <property type="match status" value="1"/>
</dbReference>
<geneLocation type="plasmid" evidence="7">
    <name>pD4M1A</name>
</geneLocation>
<organism evidence="7 8">
    <name type="scientific">Paroceanicella profunda</name>
    <dbReference type="NCBI Taxonomy" id="2579971"/>
    <lineage>
        <taxon>Bacteria</taxon>
        <taxon>Pseudomonadati</taxon>
        <taxon>Pseudomonadota</taxon>
        <taxon>Alphaproteobacteria</taxon>
        <taxon>Rhodobacterales</taxon>
        <taxon>Paracoccaceae</taxon>
        <taxon>Paroceanicella</taxon>
    </lineage>
</organism>
<sequence length="220" mass="24062">MSADAPRRRFDFDTLSPLERYKLLIGSVVPRPIAWVTTVDPEGRVNAAPYSFFNVLSHDPALLALGVENHADMRRKDTSNNIRLTQEFTVNIVDHALVEAMNVTAVPFPPEVDELAAAGLTAVPGARVGCPYIAEAPVALECRNYTTLSIGRSREIVLGEVLAMHIRADLVNERLHVDPAGLDAVGRLGGQGYSTLRDRFDLPSMSLARWQESLAATEES</sequence>
<dbReference type="OrthoDB" id="9783347at2"/>
<dbReference type="InterPro" id="IPR002563">
    <property type="entry name" value="Flavin_Rdtase-like_dom"/>
</dbReference>
<reference evidence="7 8" key="1">
    <citation type="submission" date="2019-06" db="EMBL/GenBank/DDBJ databases">
        <title>Genome sequence of Rhodobacteraceae bacterium D4M1.</title>
        <authorList>
            <person name="Cao J."/>
        </authorList>
    </citation>
    <scope>NUCLEOTIDE SEQUENCE [LARGE SCALE GENOMIC DNA]</scope>
    <source>
        <strain evidence="7 8">D4M1</strain>
        <plasmid evidence="8">pd4m1a</plasmid>
        <plasmid evidence="7">pD4M1A</plasmid>
    </source>
</reference>
<dbReference type="PANTHER" id="PTHR33798">
    <property type="entry name" value="FLAVOPROTEIN OXYGENASE"/>
    <property type="match status" value="1"/>
</dbReference>
<feature type="domain" description="Flavin reductase like" evidence="5">
    <location>
        <begin position="26"/>
        <end position="177"/>
    </location>
</feature>
<dbReference type="EMBL" id="CP040819">
    <property type="protein sequence ID" value="QDL93794.1"/>
    <property type="molecule type" value="Genomic_DNA"/>
</dbReference>
<dbReference type="GO" id="GO:0010181">
    <property type="term" value="F:FMN binding"/>
    <property type="evidence" value="ECO:0007669"/>
    <property type="project" value="InterPro"/>
</dbReference>
<dbReference type="Proteomes" id="UP000305888">
    <property type="component" value="Plasmid pD4M1A"/>
</dbReference>
<dbReference type="AlphaFoldDB" id="A0A5B8FJB3"/>
<evidence type="ECO:0000256" key="1">
    <source>
        <dbReference type="ARBA" id="ARBA00001917"/>
    </source>
</evidence>
<evidence type="ECO:0000313" key="8">
    <source>
        <dbReference type="Proteomes" id="UP000305888"/>
    </source>
</evidence>
<keyword evidence="7" id="KW-0614">Plasmid</keyword>
<name>A0A5B8FJB3_9RHOB</name>
<evidence type="ECO:0000313" key="6">
    <source>
        <dbReference type="EMBL" id="QDL93794.1"/>
    </source>
</evidence>
<protein>
    <submittedName>
        <fullName evidence="7">Flavin reductase family protein</fullName>
    </submittedName>
</protein>
<comment type="similarity">
    <text evidence="4">Belongs to the flavoredoxin family.</text>
</comment>
<dbReference type="Gene3D" id="2.30.110.10">
    <property type="entry name" value="Electron Transport, Fmn-binding Protein, Chain A"/>
    <property type="match status" value="1"/>
</dbReference>
<proteinExistence type="inferred from homology"/>
<dbReference type="SUPFAM" id="SSF50475">
    <property type="entry name" value="FMN-binding split barrel"/>
    <property type="match status" value="1"/>
</dbReference>
<accession>A0A5B8FJB3</accession>
<keyword evidence="8" id="KW-1185">Reference proteome</keyword>
<comment type="cofactor">
    <cofactor evidence="1">
        <name>FMN</name>
        <dbReference type="ChEBI" id="CHEBI:58210"/>
    </cofactor>
</comment>
<evidence type="ECO:0000259" key="5">
    <source>
        <dbReference type="SMART" id="SM00903"/>
    </source>
</evidence>
<keyword evidence="2" id="KW-0285">Flavoprotein</keyword>
<dbReference type="KEGG" id="ppru:FDP22_18030"/>
<dbReference type="RefSeq" id="WP_138573996.1">
    <property type="nucleotide sequence ID" value="NZ_CP040819.1"/>
</dbReference>
<dbReference type="GO" id="GO:0016646">
    <property type="term" value="F:oxidoreductase activity, acting on the CH-NH group of donors, NAD or NADP as acceptor"/>
    <property type="evidence" value="ECO:0007669"/>
    <property type="project" value="UniProtKB-ARBA"/>
</dbReference>